<dbReference type="KEGG" id="tet:TTHERM_00004810"/>
<name>Q22SF3_TETTS</name>
<gene>
    <name evidence="2" type="ORF">TTHERM_00004810</name>
</gene>
<evidence type="ECO:0000313" key="3">
    <source>
        <dbReference type="Proteomes" id="UP000009168"/>
    </source>
</evidence>
<accession>Q22SF3</accession>
<dbReference type="AlphaFoldDB" id="Q22SF3"/>
<dbReference type="InterPro" id="IPR001683">
    <property type="entry name" value="PX_dom"/>
</dbReference>
<dbReference type="Proteomes" id="UP000009168">
    <property type="component" value="Unassembled WGS sequence"/>
</dbReference>
<proteinExistence type="predicted"/>
<evidence type="ECO:0000313" key="2">
    <source>
        <dbReference type="EMBL" id="EAR87819.2"/>
    </source>
</evidence>
<dbReference type="Pfam" id="PF00787">
    <property type="entry name" value="PX"/>
    <property type="match status" value="2"/>
</dbReference>
<dbReference type="EMBL" id="GG662845">
    <property type="protein sequence ID" value="EAR87819.2"/>
    <property type="molecule type" value="Genomic_DNA"/>
</dbReference>
<dbReference type="HOGENOM" id="CLU_770499_0_0_1"/>
<feature type="domain" description="PX" evidence="1">
    <location>
        <begin position="166"/>
        <end position="284"/>
    </location>
</feature>
<dbReference type="OrthoDB" id="296702at2759"/>
<sequence>MLLACPYIVTIPSYNIVTKESQGSTFVQYCILIEHKISKNVKSLRFRYKELRNLHELIARELEKFRVSIALPEFPSRKMLGKTNTNESSIIQRKNDLEIYLNELIHFTQVQALQTVSQLLPSSVDVLAKQDKQNSAKNSIAQKDDLYFMDESECIESHYNRDSITKMNNNQIQVKIKSFERKDDTILYNVHFYHMTSHLKWKSQYRYSELKNLHLGIKSCHNNKFITLPEFPGRSIFHSTNDNLEEVYKRQMKLEKYLNDLLEIENIYPNNQALKNFIDSSKRQAFAEQITQQYLKENNIQYNQSINLQNNNIQNGEINIKKKSSKFKFSQHVDFDSLLFYNQTEHALAKQQKKILKRKIKKTLNSLSIQLVYEEREIDEQNSDDEN</sequence>
<dbReference type="SMART" id="SM00312">
    <property type="entry name" value="PX"/>
    <property type="match status" value="2"/>
</dbReference>
<dbReference type="GO" id="GO:0035091">
    <property type="term" value="F:phosphatidylinositol binding"/>
    <property type="evidence" value="ECO:0007669"/>
    <property type="project" value="InterPro"/>
</dbReference>
<dbReference type="PROSITE" id="PS50195">
    <property type="entry name" value="PX"/>
    <property type="match status" value="2"/>
</dbReference>
<dbReference type="InterPro" id="IPR036871">
    <property type="entry name" value="PX_dom_sf"/>
</dbReference>
<dbReference type="GeneID" id="7832620"/>
<dbReference type="Gene3D" id="3.30.1520.10">
    <property type="entry name" value="Phox-like domain"/>
    <property type="match status" value="2"/>
</dbReference>
<organism evidence="2 3">
    <name type="scientific">Tetrahymena thermophila (strain SB210)</name>
    <dbReference type="NCBI Taxonomy" id="312017"/>
    <lineage>
        <taxon>Eukaryota</taxon>
        <taxon>Sar</taxon>
        <taxon>Alveolata</taxon>
        <taxon>Ciliophora</taxon>
        <taxon>Intramacronucleata</taxon>
        <taxon>Oligohymenophorea</taxon>
        <taxon>Hymenostomatida</taxon>
        <taxon>Tetrahymenina</taxon>
        <taxon>Tetrahymenidae</taxon>
        <taxon>Tetrahymena</taxon>
    </lineage>
</organism>
<keyword evidence="3" id="KW-1185">Reference proteome</keyword>
<dbReference type="InParanoid" id="Q22SF3"/>
<dbReference type="CDD" id="cd06093">
    <property type="entry name" value="PX_domain"/>
    <property type="match status" value="2"/>
</dbReference>
<dbReference type="PANTHER" id="PTHR22775">
    <property type="entry name" value="SORTING NEXIN"/>
    <property type="match status" value="1"/>
</dbReference>
<protein>
    <submittedName>
        <fullName evidence="2">PX domain protein</fullName>
    </submittedName>
</protein>
<evidence type="ECO:0000259" key="1">
    <source>
        <dbReference type="PROSITE" id="PS50195"/>
    </source>
</evidence>
<dbReference type="SUPFAM" id="SSF64268">
    <property type="entry name" value="PX domain"/>
    <property type="match status" value="2"/>
</dbReference>
<feature type="domain" description="PX" evidence="1">
    <location>
        <begin position="7"/>
        <end position="127"/>
    </location>
</feature>
<dbReference type="PANTHER" id="PTHR22775:SF3">
    <property type="entry name" value="SORTING NEXIN-13"/>
    <property type="match status" value="1"/>
</dbReference>
<dbReference type="RefSeq" id="XP_001008064.2">
    <property type="nucleotide sequence ID" value="XM_001008064.2"/>
</dbReference>
<reference evidence="3" key="1">
    <citation type="journal article" date="2006" name="PLoS Biol.">
        <title>Macronuclear genome sequence of the ciliate Tetrahymena thermophila, a model eukaryote.</title>
        <authorList>
            <person name="Eisen J.A."/>
            <person name="Coyne R.S."/>
            <person name="Wu M."/>
            <person name="Wu D."/>
            <person name="Thiagarajan M."/>
            <person name="Wortman J.R."/>
            <person name="Badger J.H."/>
            <person name="Ren Q."/>
            <person name="Amedeo P."/>
            <person name="Jones K.M."/>
            <person name="Tallon L.J."/>
            <person name="Delcher A.L."/>
            <person name="Salzberg S.L."/>
            <person name="Silva J.C."/>
            <person name="Haas B.J."/>
            <person name="Majoros W.H."/>
            <person name="Farzad M."/>
            <person name="Carlton J.M."/>
            <person name="Smith R.K. Jr."/>
            <person name="Garg J."/>
            <person name="Pearlman R.E."/>
            <person name="Karrer K.M."/>
            <person name="Sun L."/>
            <person name="Manning G."/>
            <person name="Elde N.C."/>
            <person name="Turkewitz A.P."/>
            <person name="Asai D.J."/>
            <person name="Wilkes D.E."/>
            <person name="Wang Y."/>
            <person name="Cai H."/>
            <person name="Collins K."/>
            <person name="Stewart B.A."/>
            <person name="Lee S.R."/>
            <person name="Wilamowska K."/>
            <person name="Weinberg Z."/>
            <person name="Ruzzo W.L."/>
            <person name="Wloga D."/>
            <person name="Gaertig J."/>
            <person name="Frankel J."/>
            <person name="Tsao C.-C."/>
            <person name="Gorovsky M.A."/>
            <person name="Keeling P.J."/>
            <person name="Waller R.F."/>
            <person name="Patron N.J."/>
            <person name="Cherry J.M."/>
            <person name="Stover N.A."/>
            <person name="Krieger C.J."/>
            <person name="del Toro C."/>
            <person name="Ryder H.F."/>
            <person name="Williamson S.C."/>
            <person name="Barbeau R.A."/>
            <person name="Hamilton E.P."/>
            <person name="Orias E."/>
        </authorList>
    </citation>
    <scope>NUCLEOTIDE SEQUENCE [LARGE SCALE GENOMIC DNA]</scope>
    <source>
        <strain evidence="3">SB210</strain>
    </source>
</reference>